<dbReference type="Pfam" id="PF25310">
    <property type="entry name" value="VG15"/>
    <property type="match status" value="1"/>
</dbReference>
<proteinExistence type="predicted"/>
<dbReference type="AlphaFoldDB" id="A0A1Q9JKS3"/>
<dbReference type="Proteomes" id="UP000187404">
    <property type="component" value="Unassembled WGS sequence"/>
</dbReference>
<reference evidence="2 3" key="1">
    <citation type="journal article" date="2016" name="Appl. Environ. Microbiol.">
        <title>Function and Phylogeny of Bacterial Butyryl Coenzyme A:Acetate Transferases and Their Diversity in the Proximal Colon of Swine.</title>
        <authorList>
            <person name="Trachsel J."/>
            <person name="Bayles D.O."/>
            <person name="Looft T."/>
            <person name="Levine U.Y."/>
            <person name="Allen H.K."/>
        </authorList>
    </citation>
    <scope>NUCLEOTIDE SEQUENCE [LARGE SCALE GENOMIC DNA]</scope>
    <source>
        <strain evidence="2 3">68-3-10</strain>
    </source>
</reference>
<evidence type="ECO:0000313" key="3">
    <source>
        <dbReference type="Proteomes" id="UP000187404"/>
    </source>
</evidence>
<gene>
    <name evidence="2" type="ORF">BHK98_12550</name>
</gene>
<evidence type="ECO:0000313" key="2">
    <source>
        <dbReference type="EMBL" id="OLR56820.1"/>
    </source>
</evidence>
<dbReference type="STRING" id="1261640.BHK98_12550"/>
<dbReference type="InterPro" id="IPR049250">
    <property type="entry name" value="DUF6883"/>
</dbReference>
<dbReference type="InterPro" id="IPR057369">
    <property type="entry name" value="VG15"/>
</dbReference>
<dbReference type="EMBL" id="MJIE01000001">
    <property type="protein sequence ID" value="OLR56820.1"/>
    <property type="molecule type" value="Genomic_DNA"/>
</dbReference>
<feature type="domain" description="DUF6883" evidence="1">
    <location>
        <begin position="143"/>
        <end position="242"/>
    </location>
</feature>
<dbReference type="Pfam" id="PF21814">
    <property type="entry name" value="DUF6883"/>
    <property type="match status" value="1"/>
</dbReference>
<evidence type="ECO:0000259" key="1">
    <source>
        <dbReference type="Pfam" id="PF21814"/>
    </source>
</evidence>
<comment type="caution">
    <text evidence="2">The sequence shown here is derived from an EMBL/GenBank/DDBJ whole genome shotgun (WGS) entry which is preliminary data.</text>
</comment>
<sequence>MSKKQDKIKDTILRSTENSVASVADDNVKANMEVETGAGMEPKILRSSDGKCCAWCSSLVGEYYEDETPDDIYARHDNCNCTVTYISEKGYQDAYTKKWIDQQELDARRTRIKENQTYAKKMEAERDIGKVKRIAENEKDDILPNIDKAEIPYKKISGYLLLPGAKHSREFFDLGYTEQDAEQLYSDIMREIEKNKANEISGKFYGNRRRYSVIITLGKTKKRKFITVWQMIDGIPTFITAHRI</sequence>
<dbReference type="RefSeq" id="WP_075714745.1">
    <property type="nucleotide sequence ID" value="NZ_MJIE01000001.1"/>
</dbReference>
<name>A0A1Q9JKS3_9FIRM</name>
<dbReference type="OrthoDB" id="9765386at2"/>
<keyword evidence="3" id="KW-1185">Reference proteome</keyword>
<organism evidence="2 3">
    <name type="scientific">Hornefia porci</name>
    <dbReference type="NCBI Taxonomy" id="2652292"/>
    <lineage>
        <taxon>Bacteria</taxon>
        <taxon>Bacillati</taxon>
        <taxon>Bacillota</taxon>
        <taxon>Clostridia</taxon>
        <taxon>Peptostreptococcales</taxon>
        <taxon>Anaerovoracaceae</taxon>
        <taxon>Hornefia</taxon>
    </lineage>
</organism>
<protein>
    <recommendedName>
        <fullName evidence="1">DUF6883 domain-containing protein</fullName>
    </recommendedName>
</protein>
<accession>A0A1Q9JKS3</accession>